<evidence type="ECO:0000313" key="1">
    <source>
        <dbReference type="EMBL" id="PFB07948.1"/>
    </source>
</evidence>
<dbReference type="EMBL" id="NTUS01000026">
    <property type="protein sequence ID" value="PFB07948.1"/>
    <property type="molecule type" value="Genomic_DNA"/>
</dbReference>
<gene>
    <name evidence="1" type="ORF">CN398_09450</name>
</gene>
<comment type="caution">
    <text evidence="1">The sequence shown here is derived from an EMBL/GenBank/DDBJ whole genome shotgun (WGS) entry which is preliminary data.</text>
</comment>
<protein>
    <submittedName>
        <fullName evidence="1">Uncharacterized protein</fullName>
    </submittedName>
</protein>
<proteinExistence type="predicted"/>
<accession>A0A9X6VCP0</accession>
<dbReference type="RefSeq" id="WP_098368813.1">
    <property type="nucleotide sequence ID" value="NZ_JARSYC010000018.1"/>
</dbReference>
<name>A0A9X6VCP0_BACTU</name>
<sequence length="148" mass="17576">MLLKQLNISFEENEVLRDEYPPNLFIPMLEVYIRKEIYIGYNKICPIRLSKSTGLPEKECIRLFLGLSDNEGLIDLRFHVFCPNCNKKQPMNLDSDEEFKESLLCKDCMSKMQFSKENIEKAIKCVFYLNEKLFLYESNQLKNKKEEN</sequence>
<organism evidence="1 2">
    <name type="scientific">Bacillus thuringiensis</name>
    <dbReference type="NCBI Taxonomy" id="1428"/>
    <lineage>
        <taxon>Bacteria</taxon>
        <taxon>Bacillati</taxon>
        <taxon>Bacillota</taxon>
        <taxon>Bacilli</taxon>
        <taxon>Bacillales</taxon>
        <taxon>Bacillaceae</taxon>
        <taxon>Bacillus</taxon>
        <taxon>Bacillus cereus group</taxon>
    </lineage>
</organism>
<dbReference type="Proteomes" id="UP000220397">
    <property type="component" value="Unassembled WGS sequence"/>
</dbReference>
<reference evidence="1 2" key="1">
    <citation type="submission" date="2017-09" db="EMBL/GenBank/DDBJ databases">
        <title>Large-scale bioinformatics analysis of Bacillus genomes uncovers conserved roles of natural products in bacterial physiology.</title>
        <authorList>
            <consortium name="Agbiome Team Llc"/>
            <person name="Bleich R.M."/>
            <person name="Kirk G.J."/>
            <person name="Santa Maria K.C."/>
            <person name="Allen S.E."/>
            <person name="Farag S."/>
            <person name="Shank E.A."/>
            <person name="Bowers A."/>
        </authorList>
    </citation>
    <scope>NUCLEOTIDE SEQUENCE [LARGE SCALE GENOMIC DNA]</scope>
    <source>
        <strain evidence="1 2">AFS015413</strain>
    </source>
</reference>
<evidence type="ECO:0000313" key="2">
    <source>
        <dbReference type="Proteomes" id="UP000220397"/>
    </source>
</evidence>
<dbReference type="AlphaFoldDB" id="A0A9X6VCP0"/>